<keyword evidence="1" id="KW-0805">Transcription regulation</keyword>
<feature type="domain" description="HTH merR-type" evidence="5">
    <location>
        <begin position="1"/>
        <end position="68"/>
    </location>
</feature>
<dbReference type="GO" id="GO:0003700">
    <property type="term" value="F:DNA-binding transcription factor activity"/>
    <property type="evidence" value="ECO:0007669"/>
    <property type="project" value="InterPro"/>
</dbReference>
<dbReference type="PROSITE" id="PS50937">
    <property type="entry name" value="HTH_MERR_2"/>
    <property type="match status" value="1"/>
</dbReference>
<dbReference type="SMART" id="SM00422">
    <property type="entry name" value="HTH_MERR"/>
    <property type="match status" value="1"/>
</dbReference>
<evidence type="ECO:0000256" key="1">
    <source>
        <dbReference type="ARBA" id="ARBA00023015"/>
    </source>
</evidence>
<reference evidence="6" key="1">
    <citation type="submission" date="2020-11" db="EMBL/GenBank/DDBJ databases">
        <title>Nocardia NEAU-351.nov., a novel actinomycete isolated from the cow dung.</title>
        <authorList>
            <person name="Zhang X."/>
        </authorList>
    </citation>
    <scope>NUCLEOTIDE SEQUENCE</scope>
    <source>
        <strain evidence="6">NEAU-351</strain>
    </source>
</reference>
<evidence type="ECO:0000259" key="5">
    <source>
        <dbReference type="PROSITE" id="PS50937"/>
    </source>
</evidence>
<dbReference type="AlphaFoldDB" id="A0A931IAN0"/>
<gene>
    <name evidence="6" type="ORF">IT779_11735</name>
</gene>
<evidence type="ECO:0000256" key="4">
    <source>
        <dbReference type="SAM" id="MobiDB-lite"/>
    </source>
</evidence>
<proteinExistence type="predicted"/>
<evidence type="ECO:0000313" key="7">
    <source>
        <dbReference type="Proteomes" id="UP000655751"/>
    </source>
</evidence>
<comment type="caution">
    <text evidence="6">The sequence shown here is derived from an EMBL/GenBank/DDBJ whole genome shotgun (WGS) entry which is preliminary data.</text>
</comment>
<dbReference type="PRINTS" id="PR00040">
    <property type="entry name" value="HTHMERR"/>
</dbReference>
<dbReference type="SUPFAM" id="SSF46955">
    <property type="entry name" value="Putative DNA-binding domain"/>
    <property type="match status" value="1"/>
</dbReference>
<dbReference type="InterPro" id="IPR047057">
    <property type="entry name" value="MerR_fam"/>
</dbReference>
<dbReference type="PANTHER" id="PTHR30204">
    <property type="entry name" value="REDOX-CYCLING DRUG-SENSING TRANSCRIPTIONAL ACTIVATOR SOXR"/>
    <property type="match status" value="1"/>
</dbReference>
<accession>A0A931IAN0</accession>
<dbReference type="Pfam" id="PF13411">
    <property type="entry name" value="MerR_1"/>
    <property type="match status" value="1"/>
</dbReference>
<dbReference type="Proteomes" id="UP000655751">
    <property type="component" value="Unassembled WGS sequence"/>
</dbReference>
<dbReference type="EMBL" id="JADMLG010000004">
    <property type="protein sequence ID" value="MBH0776955.1"/>
    <property type="molecule type" value="Genomic_DNA"/>
</dbReference>
<keyword evidence="7" id="KW-1185">Reference proteome</keyword>
<keyword evidence="3" id="KW-0804">Transcription</keyword>
<dbReference type="GO" id="GO:0003677">
    <property type="term" value="F:DNA binding"/>
    <property type="evidence" value="ECO:0007669"/>
    <property type="project" value="UniProtKB-KW"/>
</dbReference>
<feature type="compositionally biased region" description="Basic and acidic residues" evidence="4">
    <location>
        <begin position="123"/>
        <end position="145"/>
    </location>
</feature>
<evidence type="ECO:0000256" key="3">
    <source>
        <dbReference type="ARBA" id="ARBA00023163"/>
    </source>
</evidence>
<organism evidence="6 7">
    <name type="scientific">Nocardia bovistercoris</name>
    <dbReference type="NCBI Taxonomy" id="2785916"/>
    <lineage>
        <taxon>Bacteria</taxon>
        <taxon>Bacillati</taxon>
        <taxon>Actinomycetota</taxon>
        <taxon>Actinomycetes</taxon>
        <taxon>Mycobacteriales</taxon>
        <taxon>Nocardiaceae</taxon>
        <taxon>Nocardia</taxon>
    </lineage>
</organism>
<dbReference type="Gene3D" id="1.10.1660.10">
    <property type="match status" value="1"/>
</dbReference>
<keyword evidence="2" id="KW-0238">DNA-binding</keyword>
<dbReference type="InterPro" id="IPR009061">
    <property type="entry name" value="DNA-bd_dom_put_sf"/>
</dbReference>
<evidence type="ECO:0000256" key="2">
    <source>
        <dbReference type="ARBA" id="ARBA00023125"/>
    </source>
</evidence>
<name>A0A931IAN0_9NOCA</name>
<protein>
    <submittedName>
        <fullName evidence="6">MerR family transcriptional regulator</fullName>
    </submittedName>
</protein>
<dbReference type="InterPro" id="IPR000551">
    <property type="entry name" value="MerR-type_HTH_dom"/>
</dbReference>
<dbReference type="RefSeq" id="WP_196149303.1">
    <property type="nucleotide sequence ID" value="NZ_JADMLG010000004.1"/>
</dbReference>
<evidence type="ECO:0000313" key="6">
    <source>
        <dbReference type="EMBL" id="MBH0776955.1"/>
    </source>
</evidence>
<sequence length="145" mass="16775">MRIGDLARRAQTTTRTLRYYESRGLLTARRDDSGYRVYDEADVLVLHQIKTLQDCGFDLEDIRPFVDCLRAGYPSGDSCPASSEVYRRKLVEIEDRMARLRDVHDWIRTRLDGTDFPASLLDGTRRPPADPPRCELAPDRFRRNG</sequence>
<dbReference type="PANTHER" id="PTHR30204:SF94">
    <property type="entry name" value="HEAVY METAL-DEPENDENT TRANSCRIPTIONAL REGULATOR HI_0293-RELATED"/>
    <property type="match status" value="1"/>
</dbReference>
<feature type="region of interest" description="Disordered" evidence="4">
    <location>
        <begin position="118"/>
        <end position="145"/>
    </location>
</feature>